<reference evidence="2 3" key="1">
    <citation type="journal article" date="2023" name="Sci. Data">
        <title>Genome assembly of the Korean intertidal mud-creeper Batillaria attramentaria.</title>
        <authorList>
            <person name="Patra A.K."/>
            <person name="Ho P.T."/>
            <person name="Jun S."/>
            <person name="Lee S.J."/>
            <person name="Kim Y."/>
            <person name="Won Y.J."/>
        </authorList>
    </citation>
    <scope>NUCLEOTIDE SEQUENCE [LARGE SCALE GENOMIC DNA]</scope>
    <source>
        <strain evidence="2">Wonlab-2016</strain>
    </source>
</reference>
<keyword evidence="1" id="KW-1133">Transmembrane helix</keyword>
<dbReference type="AlphaFoldDB" id="A0ABD0LT69"/>
<dbReference type="EMBL" id="JACVVK020000026">
    <property type="protein sequence ID" value="KAK7502323.1"/>
    <property type="molecule type" value="Genomic_DNA"/>
</dbReference>
<feature type="transmembrane region" description="Helical" evidence="1">
    <location>
        <begin position="32"/>
        <end position="57"/>
    </location>
</feature>
<feature type="transmembrane region" description="Helical" evidence="1">
    <location>
        <begin position="92"/>
        <end position="110"/>
    </location>
</feature>
<proteinExistence type="predicted"/>
<name>A0ABD0LT69_9CAEN</name>
<accession>A0ABD0LT69</accession>
<gene>
    <name evidence="2" type="ORF">BaRGS_00006276</name>
</gene>
<keyword evidence="3" id="KW-1185">Reference proteome</keyword>
<sequence>MSQLIMFYMWTLLLPYWKFAVFAWSYRWEHYVVLVPVLLHCFLATFYDTHFFLDLFIRGKRMRLWQTFKLTYTFQFLVNAGIFITWPFMPLFVLNFFFYCGLLVSVWIAYKLCRSLVREVREFFNKKQK</sequence>
<evidence type="ECO:0000313" key="3">
    <source>
        <dbReference type="Proteomes" id="UP001519460"/>
    </source>
</evidence>
<organism evidence="2 3">
    <name type="scientific">Batillaria attramentaria</name>
    <dbReference type="NCBI Taxonomy" id="370345"/>
    <lineage>
        <taxon>Eukaryota</taxon>
        <taxon>Metazoa</taxon>
        <taxon>Spiralia</taxon>
        <taxon>Lophotrochozoa</taxon>
        <taxon>Mollusca</taxon>
        <taxon>Gastropoda</taxon>
        <taxon>Caenogastropoda</taxon>
        <taxon>Sorbeoconcha</taxon>
        <taxon>Cerithioidea</taxon>
        <taxon>Batillariidae</taxon>
        <taxon>Batillaria</taxon>
    </lineage>
</organism>
<keyword evidence="1" id="KW-0812">Transmembrane</keyword>
<evidence type="ECO:0000256" key="1">
    <source>
        <dbReference type="SAM" id="Phobius"/>
    </source>
</evidence>
<protein>
    <submittedName>
        <fullName evidence="2">Uncharacterized protein</fullName>
    </submittedName>
</protein>
<feature type="transmembrane region" description="Helical" evidence="1">
    <location>
        <begin position="7"/>
        <end position="26"/>
    </location>
</feature>
<comment type="caution">
    <text evidence="2">The sequence shown here is derived from an EMBL/GenBank/DDBJ whole genome shotgun (WGS) entry which is preliminary data.</text>
</comment>
<keyword evidence="1" id="KW-0472">Membrane</keyword>
<dbReference type="Proteomes" id="UP001519460">
    <property type="component" value="Unassembled WGS sequence"/>
</dbReference>
<evidence type="ECO:0000313" key="2">
    <source>
        <dbReference type="EMBL" id="KAK7502323.1"/>
    </source>
</evidence>